<reference evidence="1 2" key="1">
    <citation type="submission" date="2021-06" db="EMBL/GenBank/DDBJ databases">
        <title>Genome-based taxonomic framework of Microbacterium strains isolated from marine environment, the description of four new species and reclassification of four preexisting species.</title>
        <authorList>
            <person name="Lee S.D."/>
            <person name="Kim S.-M."/>
            <person name="Byeon Y.-S."/>
            <person name="Yang H.L."/>
            <person name="Kim I.S."/>
        </authorList>
    </citation>
    <scope>NUCLEOTIDE SEQUENCE [LARGE SCALE GENOMIC DNA]</scope>
    <source>
        <strain evidence="1 2">SSW1-36</strain>
    </source>
</reference>
<keyword evidence="2" id="KW-1185">Reference proteome</keyword>
<dbReference type="SUPFAM" id="SSF54427">
    <property type="entry name" value="NTF2-like"/>
    <property type="match status" value="1"/>
</dbReference>
<name>A0ABY4IR25_9MICO</name>
<dbReference type="Gene3D" id="3.10.450.50">
    <property type="match status" value="1"/>
</dbReference>
<gene>
    <name evidence="1" type="ORF">KV396_07690</name>
</gene>
<evidence type="ECO:0000313" key="1">
    <source>
        <dbReference type="EMBL" id="UPL14361.1"/>
    </source>
</evidence>
<protein>
    <recommendedName>
        <fullName evidence="3">SnoaL-like domain-containing protein</fullName>
    </recommendedName>
</protein>
<dbReference type="Proteomes" id="UP000831963">
    <property type="component" value="Chromosome"/>
</dbReference>
<accession>A0ABY4IR25</accession>
<evidence type="ECO:0008006" key="3">
    <source>
        <dbReference type="Google" id="ProtNLM"/>
    </source>
</evidence>
<dbReference type="EMBL" id="CP078077">
    <property type="protein sequence ID" value="UPL14361.1"/>
    <property type="molecule type" value="Genomic_DNA"/>
</dbReference>
<evidence type="ECO:0000313" key="2">
    <source>
        <dbReference type="Proteomes" id="UP000831963"/>
    </source>
</evidence>
<sequence>MAITATRIDDYFTRYAATLTNFDAGAWAKLWAEPGVVVDDAASMVAESREALVQGLAMSFPLHKRLGFAAAGHEVLDITLVTEKLALVHVRFAFRDAEGARLSEITSFYLLRDNGFGLQTAVCIETDAAEKTRELATARGVELPG</sequence>
<proteinExistence type="predicted"/>
<dbReference type="InterPro" id="IPR032710">
    <property type="entry name" value="NTF2-like_dom_sf"/>
</dbReference>
<dbReference type="RefSeq" id="WP_247957423.1">
    <property type="nucleotide sequence ID" value="NZ_CP078077.1"/>
</dbReference>
<organism evidence="1 2">
    <name type="scientific">Microbacterium galbinum</name>
    <dbReference type="NCBI Taxonomy" id="2851646"/>
    <lineage>
        <taxon>Bacteria</taxon>
        <taxon>Bacillati</taxon>
        <taxon>Actinomycetota</taxon>
        <taxon>Actinomycetes</taxon>
        <taxon>Micrococcales</taxon>
        <taxon>Microbacteriaceae</taxon>
        <taxon>Microbacterium</taxon>
    </lineage>
</organism>